<evidence type="ECO:0000259" key="13">
    <source>
        <dbReference type="Pfam" id="PF06580"/>
    </source>
</evidence>
<keyword evidence="4" id="KW-0808">Transferase</keyword>
<evidence type="ECO:0000256" key="8">
    <source>
        <dbReference type="ARBA" id="ARBA00022840"/>
    </source>
</evidence>
<protein>
    <recommendedName>
        <fullName evidence="13">Signal transduction histidine kinase internal region domain-containing protein</fullName>
    </recommendedName>
</protein>
<reference evidence="14" key="1">
    <citation type="submission" date="2021-12" db="EMBL/GenBank/DDBJ databases">
        <authorList>
            <person name="Criscuolo A."/>
        </authorList>
    </citation>
    <scope>NUCLEOTIDE SEQUENCE</scope>
    <source>
        <strain evidence="14">CIP111894</strain>
    </source>
</reference>
<evidence type="ECO:0000256" key="11">
    <source>
        <dbReference type="ARBA" id="ARBA00023136"/>
    </source>
</evidence>
<name>A0ABN8FAZ1_9BACL</name>
<keyword evidence="7" id="KW-0418">Kinase</keyword>
<keyword evidence="3" id="KW-0597">Phosphoprotein</keyword>
<dbReference type="Gene3D" id="6.10.340.10">
    <property type="match status" value="1"/>
</dbReference>
<keyword evidence="2" id="KW-1003">Cell membrane</keyword>
<keyword evidence="8" id="KW-0067">ATP-binding</keyword>
<proteinExistence type="predicted"/>
<dbReference type="PANTHER" id="PTHR34220:SF11">
    <property type="entry name" value="SENSOR PROTEIN KINASE HPTS"/>
    <property type="match status" value="1"/>
</dbReference>
<dbReference type="Proteomes" id="UP000838749">
    <property type="component" value="Unassembled WGS sequence"/>
</dbReference>
<dbReference type="Gene3D" id="3.30.565.10">
    <property type="entry name" value="Histidine kinase-like ATPase, C-terminal domain"/>
    <property type="match status" value="1"/>
</dbReference>
<dbReference type="RefSeq" id="WP_234529899.1">
    <property type="nucleotide sequence ID" value="NZ_CAKMAB010000001.1"/>
</dbReference>
<dbReference type="SUPFAM" id="SSF55874">
    <property type="entry name" value="ATPase domain of HSP90 chaperone/DNA topoisomerase II/histidine kinase"/>
    <property type="match status" value="1"/>
</dbReference>
<organism evidence="14 15">
    <name type="scientific">Paenibacillus pseudetheri</name>
    <dbReference type="NCBI Taxonomy" id="2897682"/>
    <lineage>
        <taxon>Bacteria</taxon>
        <taxon>Bacillati</taxon>
        <taxon>Bacillota</taxon>
        <taxon>Bacilli</taxon>
        <taxon>Bacillales</taxon>
        <taxon>Paenibacillaceae</taxon>
        <taxon>Paenibacillus</taxon>
    </lineage>
</organism>
<evidence type="ECO:0000256" key="6">
    <source>
        <dbReference type="ARBA" id="ARBA00022741"/>
    </source>
</evidence>
<evidence type="ECO:0000313" key="14">
    <source>
        <dbReference type="EMBL" id="CAH1053957.1"/>
    </source>
</evidence>
<dbReference type="EMBL" id="CAKMAB010000001">
    <property type="protein sequence ID" value="CAH1053957.1"/>
    <property type="molecule type" value="Genomic_DNA"/>
</dbReference>
<evidence type="ECO:0000256" key="10">
    <source>
        <dbReference type="ARBA" id="ARBA00023012"/>
    </source>
</evidence>
<dbReference type="InterPro" id="IPR036890">
    <property type="entry name" value="HATPase_C_sf"/>
</dbReference>
<evidence type="ECO:0000313" key="15">
    <source>
        <dbReference type="Proteomes" id="UP000838749"/>
    </source>
</evidence>
<evidence type="ECO:0000256" key="5">
    <source>
        <dbReference type="ARBA" id="ARBA00022692"/>
    </source>
</evidence>
<feature type="transmembrane region" description="Helical" evidence="12">
    <location>
        <begin position="21"/>
        <end position="41"/>
    </location>
</feature>
<evidence type="ECO:0000256" key="12">
    <source>
        <dbReference type="SAM" id="Phobius"/>
    </source>
</evidence>
<gene>
    <name evidence="14" type="ORF">PAECIP111894_00102</name>
</gene>
<evidence type="ECO:0000256" key="3">
    <source>
        <dbReference type="ARBA" id="ARBA00022553"/>
    </source>
</evidence>
<evidence type="ECO:0000256" key="9">
    <source>
        <dbReference type="ARBA" id="ARBA00022989"/>
    </source>
</evidence>
<dbReference type="PANTHER" id="PTHR34220">
    <property type="entry name" value="SENSOR HISTIDINE KINASE YPDA"/>
    <property type="match status" value="1"/>
</dbReference>
<keyword evidence="10" id="KW-0902">Two-component regulatory system</keyword>
<keyword evidence="15" id="KW-1185">Reference proteome</keyword>
<feature type="domain" description="Signal transduction histidine kinase internal region" evidence="13">
    <location>
        <begin position="375"/>
        <end position="452"/>
    </location>
</feature>
<keyword evidence="9 12" id="KW-1133">Transmembrane helix</keyword>
<evidence type="ECO:0000256" key="7">
    <source>
        <dbReference type="ARBA" id="ARBA00022777"/>
    </source>
</evidence>
<keyword evidence="5 12" id="KW-0812">Transmembrane</keyword>
<evidence type="ECO:0000256" key="1">
    <source>
        <dbReference type="ARBA" id="ARBA00004651"/>
    </source>
</evidence>
<dbReference type="InterPro" id="IPR050640">
    <property type="entry name" value="Bact_2-comp_sensor_kinase"/>
</dbReference>
<dbReference type="InterPro" id="IPR010559">
    <property type="entry name" value="Sig_transdc_His_kin_internal"/>
</dbReference>
<accession>A0ABN8FAZ1</accession>
<dbReference type="Pfam" id="PF06580">
    <property type="entry name" value="His_kinase"/>
    <property type="match status" value="1"/>
</dbReference>
<evidence type="ECO:0000256" key="4">
    <source>
        <dbReference type="ARBA" id="ARBA00022679"/>
    </source>
</evidence>
<sequence>MKFWRSSFFHIKIYRNKFRAYLIFILAIGLTLGTMTSAILVNQWIGDARIEAANAFSRIENNFQNDADRIEAYMQRLYFNHDLMKDVRYFMSPSVEGYLTKRLENSPYSSQSLLSFPEDIKTYLYSWAQGDITQISVHTKDYGNVIHFNSFGIPSFQFGVPNTDEIFDESIQKGFVSRKKLNQSATEAGEIRFQISSKRIFSIANNYQLGNAAVINSTGEIFTIGNNESMIKEITQQAVVNNKNHGFIVNKGYIPIFFVTFSSTKYNYQFVSTVDLAALIRQHSTVLLNIFMIVFTAMICVLLLVVYNLRDDSRFLHRIIQSIKRAKTADFTPNKPARYRMNEYGMIAREVDDMIHQLDKYIRNEYLLKLKQQEAEMKALQHQINPHFLYNTLEVIRSTALVHQNEPTADAIATLGALYREIVKKENIISIGSELELLRKYLKIMEFKYPEHFFYQIDVEDSILELPTVKFWMQPLAENFFVHGFNINKEFNLFIVSGWEDEDYYRLDFIDNGVRIDEERLTAIRRILSSNNDHTTKSIGLYNVYARLQFFYQENFSISIENNDEAGVKISVQISKKR</sequence>
<comment type="subcellular location">
    <subcellularLocation>
        <location evidence="1">Cell membrane</location>
        <topology evidence="1">Multi-pass membrane protein</topology>
    </subcellularLocation>
</comment>
<evidence type="ECO:0000256" key="2">
    <source>
        <dbReference type="ARBA" id="ARBA00022475"/>
    </source>
</evidence>
<comment type="caution">
    <text evidence="14">The sequence shown here is derived from an EMBL/GenBank/DDBJ whole genome shotgun (WGS) entry which is preliminary data.</text>
</comment>
<feature type="transmembrane region" description="Helical" evidence="12">
    <location>
        <begin position="286"/>
        <end position="309"/>
    </location>
</feature>
<keyword evidence="6" id="KW-0547">Nucleotide-binding</keyword>
<keyword evidence="11 12" id="KW-0472">Membrane</keyword>